<dbReference type="GO" id="GO:0003700">
    <property type="term" value="F:DNA-binding transcription factor activity"/>
    <property type="evidence" value="ECO:0007669"/>
    <property type="project" value="InterPro"/>
</dbReference>
<feature type="region of interest" description="Disordered" evidence="9">
    <location>
        <begin position="408"/>
        <end position="618"/>
    </location>
</feature>
<name>A0A8H6Z843_9AGAR</name>
<dbReference type="SUPFAM" id="SSF46785">
    <property type="entry name" value="Winged helix' DNA-binding domain"/>
    <property type="match status" value="1"/>
</dbReference>
<comment type="caution">
    <text evidence="11">The sequence shown here is derived from an EMBL/GenBank/DDBJ whole genome shotgun (WGS) entry which is preliminary data.</text>
</comment>
<dbReference type="AlphaFoldDB" id="A0A8H6Z843"/>
<dbReference type="SMART" id="SM00415">
    <property type="entry name" value="HSF"/>
    <property type="match status" value="1"/>
</dbReference>
<dbReference type="InterPro" id="IPR036390">
    <property type="entry name" value="WH_DNA-bd_sf"/>
</dbReference>
<evidence type="ECO:0000256" key="4">
    <source>
        <dbReference type="ARBA" id="ARBA00023125"/>
    </source>
</evidence>
<dbReference type="GO" id="GO:0043565">
    <property type="term" value="F:sequence-specific DNA binding"/>
    <property type="evidence" value="ECO:0007669"/>
    <property type="project" value="InterPro"/>
</dbReference>
<keyword evidence="6" id="KW-0539">Nucleus</keyword>
<dbReference type="EMBL" id="JACAZH010000004">
    <property type="protein sequence ID" value="KAF7370955.1"/>
    <property type="molecule type" value="Genomic_DNA"/>
</dbReference>
<protein>
    <submittedName>
        <fullName evidence="11">HSF-DOMAIN domain-containing protein</fullName>
    </submittedName>
</protein>
<feature type="compositionally biased region" description="Polar residues" evidence="9">
    <location>
        <begin position="140"/>
        <end position="161"/>
    </location>
</feature>
<feature type="domain" description="HSF-type DNA-binding" evidence="10">
    <location>
        <begin position="267"/>
        <end position="291"/>
    </location>
</feature>
<evidence type="ECO:0000313" key="12">
    <source>
        <dbReference type="Proteomes" id="UP000623467"/>
    </source>
</evidence>
<feature type="compositionally biased region" description="Gly residues" evidence="9">
    <location>
        <begin position="545"/>
        <end position="566"/>
    </location>
</feature>
<dbReference type="PROSITE" id="PS00434">
    <property type="entry name" value="HSF_DOMAIN"/>
    <property type="match status" value="1"/>
</dbReference>
<dbReference type="OrthoDB" id="60033at2759"/>
<evidence type="ECO:0000256" key="5">
    <source>
        <dbReference type="ARBA" id="ARBA00023163"/>
    </source>
</evidence>
<dbReference type="PANTHER" id="PTHR10015:SF427">
    <property type="entry name" value="HEAT SHOCK FACTOR PROTEIN"/>
    <property type="match status" value="1"/>
</dbReference>
<evidence type="ECO:0000256" key="7">
    <source>
        <dbReference type="ARBA" id="ARBA00062171"/>
    </source>
</evidence>
<dbReference type="Pfam" id="PF00447">
    <property type="entry name" value="HSF_DNA-bind"/>
    <property type="match status" value="1"/>
</dbReference>
<feature type="region of interest" description="Disordered" evidence="9">
    <location>
        <begin position="58"/>
        <end position="178"/>
    </location>
</feature>
<keyword evidence="12" id="KW-1185">Reference proteome</keyword>
<comment type="subunit">
    <text evidence="7">Homotrimer. Homotrimerization increases the affinity of HSF1 to DNA. Interacts with transcriptional coregulator SSA1 on chromatin.</text>
</comment>
<comment type="subcellular location">
    <subcellularLocation>
        <location evidence="1">Nucleus</location>
    </subcellularLocation>
</comment>
<evidence type="ECO:0000256" key="3">
    <source>
        <dbReference type="ARBA" id="ARBA00023015"/>
    </source>
</evidence>
<keyword evidence="4" id="KW-0238">DNA-binding</keyword>
<gene>
    <name evidence="11" type="ORF">MSAN_00729500</name>
</gene>
<dbReference type="InterPro" id="IPR036388">
    <property type="entry name" value="WH-like_DNA-bd_sf"/>
</dbReference>
<dbReference type="InterPro" id="IPR000232">
    <property type="entry name" value="HSF_DNA-bd"/>
</dbReference>
<dbReference type="Proteomes" id="UP000623467">
    <property type="component" value="Unassembled WGS sequence"/>
</dbReference>
<dbReference type="GO" id="GO:0005634">
    <property type="term" value="C:nucleus"/>
    <property type="evidence" value="ECO:0007669"/>
    <property type="project" value="UniProtKB-SubCell"/>
</dbReference>
<evidence type="ECO:0000256" key="6">
    <source>
        <dbReference type="ARBA" id="ARBA00023242"/>
    </source>
</evidence>
<organism evidence="11 12">
    <name type="scientific">Mycena sanguinolenta</name>
    <dbReference type="NCBI Taxonomy" id="230812"/>
    <lineage>
        <taxon>Eukaryota</taxon>
        <taxon>Fungi</taxon>
        <taxon>Dikarya</taxon>
        <taxon>Basidiomycota</taxon>
        <taxon>Agaricomycotina</taxon>
        <taxon>Agaricomycetes</taxon>
        <taxon>Agaricomycetidae</taxon>
        <taxon>Agaricales</taxon>
        <taxon>Marasmiineae</taxon>
        <taxon>Mycenaceae</taxon>
        <taxon>Mycena</taxon>
    </lineage>
</organism>
<evidence type="ECO:0000256" key="8">
    <source>
        <dbReference type="RuleBase" id="RU004020"/>
    </source>
</evidence>
<feature type="compositionally biased region" description="Polar residues" evidence="9">
    <location>
        <begin position="446"/>
        <end position="465"/>
    </location>
</feature>
<keyword evidence="3" id="KW-0805">Transcription regulation</keyword>
<evidence type="ECO:0000256" key="1">
    <source>
        <dbReference type="ARBA" id="ARBA00004123"/>
    </source>
</evidence>
<keyword evidence="5" id="KW-0804">Transcription</keyword>
<dbReference type="FunFam" id="1.10.10.10:FF:000027">
    <property type="entry name" value="Heat shock transcription factor 1"/>
    <property type="match status" value="1"/>
</dbReference>
<evidence type="ECO:0000313" key="11">
    <source>
        <dbReference type="EMBL" id="KAF7370955.1"/>
    </source>
</evidence>
<dbReference type="PRINTS" id="PR00056">
    <property type="entry name" value="HSFDOMAIN"/>
</dbReference>
<accession>A0A8H6Z843</accession>
<feature type="compositionally biased region" description="Low complexity" evidence="9">
    <location>
        <begin position="567"/>
        <end position="576"/>
    </location>
</feature>
<evidence type="ECO:0000256" key="9">
    <source>
        <dbReference type="SAM" id="MobiDB-lite"/>
    </source>
</evidence>
<reference evidence="11" key="1">
    <citation type="submission" date="2020-05" db="EMBL/GenBank/DDBJ databases">
        <title>Mycena genomes resolve the evolution of fungal bioluminescence.</title>
        <authorList>
            <person name="Tsai I.J."/>
        </authorList>
    </citation>
    <scope>NUCLEOTIDE SEQUENCE</scope>
    <source>
        <strain evidence="11">160909Yilan</strain>
    </source>
</reference>
<sequence>MEYEGQNPFTNRWPAQHQQQPYSQFGFQQSPPVHRSSSSLSLNIASLSVTSPTNLSPIGPPSGALSPVTPISPATYGNHLHPFQQFGQGGGPANESQDSYDHDSSYDAVSVNVPGSPRSTTSTLPRKRSFSSDPPPHPTGSRSHTPITTPSLRITTDSGTLSPRPASPVSANPTSAGYNDDMDMGIVYEASSSPVEGSSGSGDDAKIAVPTLVPAMGVLGKPMATNNFVTKLYQMITDAKSSHFISWTELGTSFVVSNVGEFSRSILGSHFKHNNFSSFVRQLNMYGFHKINRTPRAQRTTSDAQTWEFSHHKFLRGRPDLLDEIKRKALEPDPALKHRVELPGEVAAQLGAMREENQRMWEQLNAERRRVEKLVSVVSRLWELVGKGFGPGSVPPFPVDLLDPPIFVTSPRGYEPPSQPGSEFGQHQGHQAPHSHGHVHSHSLSRQQSFQHMSFSRGETSQSPLPASPGSITMEMFDEPEQGRASSKRQRMMSTDETHSPHSAHPNGSPHPHHAASVDSLSPPKPRASRARSDSAPLGYAMQPGGPGGASGGLGPWGQGPSGGPSGRPRSGSGLAHIGHGPRGSGIPNIGNMARSTIPGPGGGGLGLSSVPSNAPSR</sequence>
<evidence type="ECO:0000259" key="10">
    <source>
        <dbReference type="PROSITE" id="PS00434"/>
    </source>
</evidence>
<evidence type="ECO:0000256" key="2">
    <source>
        <dbReference type="ARBA" id="ARBA00006403"/>
    </source>
</evidence>
<dbReference type="PANTHER" id="PTHR10015">
    <property type="entry name" value="HEAT SHOCK TRANSCRIPTION FACTOR"/>
    <property type="match status" value="1"/>
</dbReference>
<feature type="compositionally biased region" description="Basic residues" evidence="9">
    <location>
        <begin position="433"/>
        <end position="443"/>
    </location>
</feature>
<dbReference type="Gene3D" id="1.10.10.10">
    <property type="entry name" value="Winged helix-like DNA-binding domain superfamily/Winged helix DNA-binding domain"/>
    <property type="match status" value="1"/>
</dbReference>
<proteinExistence type="inferred from homology"/>
<comment type="similarity">
    <text evidence="2 8">Belongs to the HSF family.</text>
</comment>